<dbReference type="AlphaFoldDB" id="A0A8B2NX52"/>
<proteinExistence type="predicted"/>
<comment type="caution">
    <text evidence="1">The sequence shown here is derived from an EMBL/GenBank/DDBJ whole genome shotgun (WGS) entry which is preliminary data.</text>
</comment>
<reference evidence="1 2" key="1">
    <citation type="submission" date="2018-05" db="EMBL/GenBank/DDBJ databases">
        <title>Acuticoccus sediminis sp. nov., isolated from deep-sea sediment of Indian Ocean.</title>
        <authorList>
            <person name="Liu X."/>
            <person name="Lai Q."/>
            <person name="Du Y."/>
            <person name="Sun F."/>
            <person name="Zhang X."/>
            <person name="Wang S."/>
            <person name="Shao Z."/>
        </authorList>
    </citation>
    <scope>NUCLEOTIDE SEQUENCE [LARGE SCALE GENOMIC DNA]</scope>
    <source>
        <strain evidence="1 2">PTG4-2</strain>
    </source>
</reference>
<sequence>MVLARRRAGSRGGRRMSGPDWRAVLTAQGVDAAVVDQAEQTAGAMAAVAAAIPHDPTVATMPADIVRLLLERRDDT</sequence>
<name>A0A8B2NX52_9HYPH</name>
<evidence type="ECO:0000313" key="2">
    <source>
        <dbReference type="Proteomes" id="UP000249590"/>
    </source>
</evidence>
<protein>
    <submittedName>
        <fullName evidence="1">Uncharacterized protein</fullName>
    </submittedName>
</protein>
<evidence type="ECO:0000313" key="1">
    <source>
        <dbReference type="EMBL" id="RAI03421.1"/>
    </source>
</evidence>
<organism evidence="1 2">
    <name type="scientific">Acuticoccus sediminis</name>
    <dbReference type="NCBI Taxonomy" id="2184697"/>
    <lineage>
        <taxon>Bacteria</taxon>
        <taxon>Pseudomonadati</taxon>
        <taxon>Pseudomonadota</taxon>
        <taxon>Alphaproteobacteria</taxon>
        <taxon>Hyphomicrobiales</taxon>
        <taxon>Amorphaceae</taxon>
        <taxon>Acuticoccus</taxon>
    </lineage>
</organism>
<keyword evidence="2" id="KW-1185">Reference proteome</keyword>
<dbReference type="Proteomes" id="UP000249590">
    <property type="component" value="Unassembled WGS sequence"/>
</dbReference>
<gene>
    <name evidence="1" type="ORF">DLJ53_02610</name>
</gene>
<dbReference type="EMBL" id="QHHQ01000001">
    <property type="protein sequence ID" value="RAI03421.1"/>
    <property type="molecule type" value="Genomic_DNA"/>
</dbReference>
<accession>A0A8B2NX52</accession>